<proteinExistence type="predicted"/>
<evidence type="ECO:0000256" key="1">
    <source>
        <dbReference type="SAM" id="MobiDB-lite"/>
    </source>
</evidence>
<evidence type="ECO:0000313" key="2">
    <source>
        <dbReference type="EMBL" id="RDB14872.1"/>
    </source>
</evidence>
<feature type="compositionally biased region" description="Basic and acidic residues" evidence="1">
    <location>
        <begin position="36"/>
        <end position="45"/>
    </location>
</feature>
<keyword evidence="3" id="KW-1185">Reference proteome</keyword>
<sequence>MSDKAASTASLISTTTTLCSNSSTKSSDAGGNATKSDGKAKKTQGDKSVAGIDSAFAAQAAKKGWAAPTATHPTFNF</sequence>
<dbReference type="EMBL" id="LUEZ02000096">
    <property type="protein sequence ID" value="RDB14872.1"/>
    <property type="molecule type" value="Genomic_DNA"/>
</dbReference>
<comment type="caution">
    <text evidence="2">The sequence shown here is derived from an EMBL/GenBank/DDBJ whole genome shotgun (WGS) entry which is preliminary data.</text>
</comment>
<gene>
    <name evidence="2" type="ORF">Hypma_016276</name>
</gene>
<accession>A0A369J0F0</accession>
<name>A0A369J0F0_HYPMA</name>
<protein>
    <submittedName>
        <fullName evidence="2">Uncharacterized protein</fullName>
    </submittedName>
</protein>
<evidence type="ECO:0000313" key="3">
    <source>
        <dbReference type="Proteomes" id="UP000076154"/>
    </source>
</evidence>
<organism evidence="2 3">
    <name type="scientific">Hypsizygus marmoreus</name>
    <name type="common">White beech mushroom</name>
    <name type="synonym">Agaricus marmoreus</name>
    <dbReference type="NCBI Taxonomy" id="39966"/>
    <lineage>
        <taxon>Eukaryota</taxon>
        <taxon>Fungi</taxon>
        <taxon>Dikarya</taxon>
        <taxon>Basidiomycota</taxon>
        <taxon>Agaricomycotina</taxon>
        <taxon>Agaricomycetes</taxon>
        <taxon>Agaricomycetidae</taxon>
        <taxon>Agaricales</taxon>
        <taxon>Tricholomatineae</taxon>
        <taxon>Lyophyllaceae</taxon>
        <taxon>Hypsizygus</taxon>
    </lineage>
</organism>
<feature type="compositionally biased region" description="Low complexity" evidence="1">
    <location>
        <begin position="18"/>
        <end position="27"/>
    </location>
</feature>
<dbReference type="Proteomes" id="UP000076154">
    <property type="component" value="Unassembled WGS sequence"/>
</dbReference>
<feature type="region of interest" description="Disordered" evidence="1">
    <location>
        <begin position="18"/>
        <end position="48"/>
    </location>
</feature>
<dbReference type="AlphaFoldDB" id="A0A369J0F0"/>
<reference evidence="2" key="1">
    <citation type="submission" date="2018-04" db="EMBL/GenBank/DDBJ databases">
        <title>Whole genome sequencing of Hypsizygus marmoreus.</title>
        <authorList>
            <person name="Choi I.-G."/>
            <person name="Min B."/>
            <person name="Kim J.-G."/>
            <person name="Kim S."/>
            <person name="Oh Y.-L."/>
            <person name="Kong W.-S."/>
            <person name="Park H."/>
            <person name="Jeong J."/>
            <person name="Song E.-S."/>
        </authorList>
    </citation>
    <scope>NUCLEOTIDE SEQUENCE [LARGE SCALE GENOMIC DNA]</scope>
    <source>
        <strain evidence="2">51987-8</strain>
    </source>
</reference>
<dbReference type="InParanoid" id="A0A369J0F0"/>